<accession>A0A1M7GKT9</accession>
<dbReference type="EMBL" id="FRBM01000010">
    <property type="protein sequence ID" value="SHM16903.1"/>
    <property type="molecule type" value="Genomic_DNA"/>
</dbReference>
<evidence type="ECO:0000313" key="2">
    <source>
        <dbReference type="Proteomes" id="UP000184069"/>
    </source>
</evidence>
<proteinExistence type="predicted"/>
<organism evidence="1 2">
    <name type="scientific">Chryseobacterium contaminans</name>
    <dbReference type="NCBI Taxonomy" id="1423959"/>
    <lineage>
        <taxon>Bacteria</taxon>
        <taxon>Pseudomonadati</taxon>
        <taxon>Bacteroidota</taxon>
        <taxon>Flavobacteriia</taxon>
        <taxon>Flavobacteriales</taxon>
        <taxon>Weeksellaceae</taxon>
        <taxon>Chryseobacterium group</taxon>
        <taxon>Chryseobacterium</taxon>
    </lineage>
</organism>
<reference evidence="1 2" key="1">
    <citation type="submission" date="2016-11" db="EMBL/GenBank/DDBJ databases">
        <authorList>
            <person name="Jaros S."/>
            <person name="Januszkiewicz K."/>
            <person name="Wedrychowicz H."/>
        </authorList>
    </citation>
    <scope>NUCLEOTIDE SEQUENCE [LARGE SCALE GENOMIC DNA]</scope>
    <source>
        <strain evidence="1 2">DSM 27621</strain>
    </source>
</reference>
<gene>
    <name evidence="1" type="ORF">SAMN05444407_11085</name>
</gene>
<dbReference type="STRING" id="1423959.SAMN05444407_11085"/>
<name>A0A1M7GKT9_9FLAO</name>
<dbReference type="AlphaFoldDB" id="A0A1M7GKT9"/>
<evidence type="ECO:0000313" key="1">
    <source>
        <dbReference type="EMBL" id="SHM16903.1"/>
    </source>
</evidence>
<sequence>MNTMKNLKKLNRENLKNLNGGAGPVCSSCAISEVCISDCNGSPVCVTKGNYIVPNC</sequence>
<dbReference type="InterPro" id="IPR058074">
    <property type="entry name" value="Bacteriocin-like"/>
</dbReference>
<evidence type="ECO:0008006" key="3">
    <source>
        <dbReference type="Google" id="ProtNLM"/>
    </source>
</evidence>
<dbReference type="Proteomes" id="UP000184069">
    <property type="component" value="Unassembled WGS sequence"/>
</dbReference>
<protein>
    <recommendedName>
        <fullName evidence="3">Bacteriocin-type signal sequence-containing protein</fullName>
    </recommendedName>
</protein>
<dbReference type="NCBIfam" id="NF047798">
    <property type="entry name" value="leader_Chryseo"/>
    <property type="match status" value="1"/>
</dbReference>